<evidence type="ECO:0000256" key="9">
    <source>
        <dbReference type="ARBA" id="ARBA00022842"/>
    </source>
</evidence>
<dbReference type="InterPro" id="IPR004568">
    <property type="entry name" value="Ppantetheine-prot_Trfase_dom"/>
</dbReference>
<proteinExistence type="inferred from homology"/>
<dbReference type="GO" id="GO:0009254">
    <property type="term" value="P:peptidoglycan turnover"/>
    <property type="evidence" value="ECO:0007669"/>
    <property type="project" value="UniProtKB-UniRule"/>
</dbReference>
<dbReference type="InterPro" id="IPR037143">
    <property type="entry name" value="4-PPantetheinyl_Trfase_dom_sf"/>
</dbReference>
<comment type="cofactor">
    <cofactor evidence="17">
        <name>Mg(2+)</name>
        <dbReference type="ChEBI" id="CHEBI:18420"/>
    </cofactor>
</comment>
<dbReference type="GO" id="GO:0008897">
    <property type="term" value="F:holo-[acyl-carrier-protein] synthase activity"/>
    <property type="evidence" value="ECO:0007669"/>
    <property type="project" value="UniProtKB-UniRule"/>
</dbReference>
<dbReference type="HOGENOM" id="CLU_008392_0_0_4"/>
<dbReference type="UniPathway" id="UPA00544"/>
<dbReference type="KEGG" id="aav:Aave_1200"/>
<feature type="binding site" evidence="18">
    <location>
        <position position="231"/>
    </location>
    <ligand>
        <name>substrate</name>
    </ligand>
</feature>
<gene>
    <name evidence="17" type="primary">acpS</name>
    <name evidence="18" type="synonym">nagZ</name>
    <name evidence="21" type="ordered locus">Aave_1200</name>
</gene>
<evidence type="ECO:0000256" key="17">
    <source>
        <dbReference type="HAMAP-Rule" id="MF_00101"/>
    </source>
</evidence>
<accession>A1TLF4</accession>
<dbReference type="InterPro" id="IPR008278">
    <property type="entry name" value="4-PPantetheinyl_Trfase_dom"/>
</dbReference>
<keyword evidence="8 17" id="KW-0276">Fatty acid metabolism</keyword>
<dbReference type="OrthoDB" id="9786661at2"/>
<evidence type="ECO:0000256" key="10">
    <source>
        <dbReference type="ARBA" id="ARBA00022960"/>
    </source>
</evidence>
<organism evidence="21 22">
    <name type="scientific">Paracidovorax citrulli (strain AAC00-1)</name>
    <name type="common">Acidovorax citrulli</name>
    <dbReference type="NCBI Taxonomy" id="397945"/>
    <lineage>
        <taxon>Bacteria</taxon>
        <taxon>Pseudomonadati</taxon>
        <taxon>Pseudomonadota</taxon>
        <taxon>Betaproteobacteria</taxon>
        <taxon>Burkholderiales</taxon>
        <taxon>Comamonadaceae</taxon>
        <taxon>Paracidovorax</taxon>
    </lineage>
</organism>
<comment type="catalytic activity">
    <reaction evidence="17">
        <text>apo-[ACP] + CoA = holo-[ACP] + adenosine 3',5'-bisphosphate + H(+)</text>
        <dbReference type="Rhea" id="RHEA:12068"/>
        <dbReference type="Rhea" id="RHEA-COMP:9685"/>
        <dbReference type="Rhea" id="RHEA-COMP:9690"/>
        <dbReference type="ChEBI" id="CHEBI:15378"/>
        <dbReference type="ChEBI" id="CHEBI:29999"/>
        <dbReference type="ChEBI" id="CHEBI:57287"/>
        <dbReference type="ChEBI" id="CHEBI:58343"/>
        <dbReference type="ChEBI" id="CHEBI:64479"/>
        <dbReference type="EC" id="2.7.8.7"/>
    </reaction>
</comment>
<feature type="binding site" evidence="18">
    <location>
        <begin position="355"/>
        <end position="356"/>
    </location>
    <ligand>
        <name>substrate</name>
    </ligand>
</feature>
<dbReference type="GO" id="GO:0009252">
    <property type="term" value="P:peptidoglycan biosynthetic process"/>
    <property type="evidence" value="ECO:0007669"/>
    <property type="project" value="UniProtKB-KW"/>
</dbReference>
<dbReference type="PANTHER" id="PTHR30480:SF13">
    <property type="entry name" value="BETA-HEXOSAMINIDASE"/>
    <property type="match status" value="1"/>
</dbReference>
<feature type="binding site" evidence="18">
    <location>
        <position position="325"/>
    </location>
    <ligand>
        <name>substrate</name>
    </ligand>
</feature>
<protein>
    <recommendedName>
        <fullName evidence="17 18">Multifunctional fusion protein</fullName>
    </recommendedName>
    <domain>
        <recommendedName>
            <fullName evidence="17">Holo-[acyl-carrier-protein] synthase</fullName>
            <shortName evidence="17">Holo-ACP synthase</shortName>
            <ecNumber evidence="17">2.7.8.7</ecNumber>
        </recommendedName>
        <alternativeName>
            <fullName evidence="17">4'-phosphopantetheinyl transferase AcpS</fullName>
        </alternativeName>
    </domain>
    <domain>
        <recommendedName>
            <fullName evidence="18">Beta-hexosaminidase</fullName>
            <ecNumber evidence="18">3.2.1.52</ecNumber>
        </recommendedName>
        <alternativeName>
            <fullName evidence="18">Beta-N-acetylhexosaminidase</fullName>
        </alternativeName>
        <alternativeName>
            <fullName evidence="18">N-acetyl-beta-glucosaminidase</fullName>
        </alternativeName>
    </domain>
</protein>
<dbReference type="GO" id="GO:0000287">
    <property type="term" value="F:magnesium ion binding"/>
    <property type="evidence" value="ECO:0007669"/>
    <property type="project" value="UniProtKB-UniRule"/>
</dbReference>
<dbReference type="GO" id="GO:0008360">
    <property type="term" value="P:regulation of cell shape"/>
    <property type="evidence" value="ECO:0007669"/>
    <property type="project" value="UniProtKB-KW"/>
</dbReference>
<dbReference type="Pfam" id="PF01648">
    <property type="entry name" value="ACPS"/>
    <property type="match status" value="1"/>
</dbReference>
<evidence type="ECO:0000259" key="20">
    <source>
        <dbReference type="Pfam" id="PF01648"/>
    </source>
</evidence>
<reference evidence="21" key="1">
    <citation type="submission" date="2006-12" db="EMBL/GenBank/DDBJ databases">
        <title>Complete sequence of Acidovorax avenae subsp. citrulli AAC00-1.</title>
        <authorList>
            <consortium name="US DOE Joint Genome Institute"/>
            <person name="Copeland A."/>
            <person name="Lucas S."/>
            <person name="Lapidus A."/>
            <person name="Barry K."/>
            <person name="Detter J.C."/>
            <person name="Glavina del Rio T."/>
            <person name="Dalin E."/>
            <person name="Tice H."/>
            <person name="Pitluck S."/>
            <person name="Kiss H."/>
            <person name="Brettin T."/>
            <person name="Bruce D."/>
            <person name="Han C."/>
            <person name="Tapia R."/>
            <person name="Gilna P."/>
            <person name="Schmutz J."/>
            <person name="Larimer F."/>
            <person name="Land M."/>
            <person name="Hauser L."/>
            <person name="Kyrpides N."/>
            <person name="Kim E."/>
            <person name="Stahl D."/>
            <person name="Richardson P."/>
        </authorList>
    </citation>
    <scope>NUCLEOTIDE SEQUENCE</scope>
    <source>
        <strain evidence="21">AAC00-1</strain>
    </source>
</reference>
<dbReference type="CAZy" id="GH3">
    <property type="family name" value="Glycoside Hydrolase Family 3"/>
</dbReference>
<evidence type="ECO:0000256" key="6">
    <source>
        <dbReference type="ARBA" id="ARBA00022723"/>
    </source>
</evidence>
<comment type="similarity">
    <text evidence="17">Belongs to the P-Pant transferase superfamily. AcpS family.</text>
</comment>
<keyword evidence="6 17" id="KW-0479">Metal-binding</keyword>
<evidence type="ECO:0000256" key="11">
    <source>
        <dbReference type="ARBA" id="ARBA00022984"/>
    </source>
</evidence>
<dbReference type="Pfam" id="PF00933">
    <property type="entry name" value="Glyco_hydro_3"/>
    <property type="match status" value="1"/>
</dbReference>
<dbReference type="NCBIfam" id="TIGR00556">
    <property type="entry name" value="pantethn_trn"/>
    <property type="match status" value="1"/>
</dbReference>
<comment type="similarity">
    <text evidence="18">Belongs to the glycosyl hydrolase 3 family. NagZ subfamily.</text>
</comment>
<keyword evidence="12 17" id="KW-0443">Lipid metabolism</keyword>
<comment type="catalytic activity">
    <reaction evidence="1 18">
        <text>Hydrolysis of terminal non-reducing N-acetyl-D-hexosamine residues in N-acetyl-beta-D-hexosaminides.</text>
        <dbReference type="EC" id="3.2.1.52"/>
    </reaction>
</comment>
<dbReference type="AlphaFoldDB" id="A1TLF4"/>
<feature type="domain" description="4'-phosphopantetheinyl transferase" evidence="20">
    <location>
        <begin position="4"/>
        <end position="125"/>
    </location>
</feature>
<comment type="function">
    <text evidence="18">Plays a role in peptidoglycan recycling by cleaving the terminal beta-1,4-linked N-acetylglucosamine (GlcNAc) from peptide-linked peptidoglycan fragments, giving rise to free GlcNAc, anhydro-N-acetylmuramic acid and anhydro-N-acetylmuramic acid-linked peptides.</text>
</comment>
<evidence type="ECO:0000256" key="7">
    <source>
        <dbReference type="ARBA" id="ARBA00022801"/>
    </source>
</evidence>
<dbReference type="GO" id="GO:0005975">
    <property type="term" value="P:carbohydrate metabolic process"/>
    <property type="evidence" value="ECO:0007669"/>
    <property type="project" value="InterPro"/>
</dbReference>
<dbReference type="PANTHER" id="PTHR30480">
    <property type="entry name" value="BETA-HEXOSAMINIDASE-RELATED"/>
    <property type="match status" value="1"/>
</dbReference>
<evidence type="ECO:0000256" key="4">
    <source>
        <dbReference type="ARBA" id="ARBA00022618"/>
    </source>
</evidence>
<evidence type="ECO:0000256" key="13">
    <source>
        <dbReference type="ARBA" id="ARBA00023160"/>
    </source>
</evidence>
<keyword evidence="4 18" id="KW-0132">Cell division</keyword>
<dbReference type="Gene3D" id="3.90.470.20">
    <property type="entry name" value="4'-phosphopantetheinyl transferase domain"/>
    <property type="match status" value="1"/>
</dbReference>
<keyword evidence="9 17" id="KW-0460">Magnesium</keyword>
<evidence type="ECO:0000313" key="21">
    <source>
        <dbReference type="EMBL" id="ABM31792.1"/>
    </source>
</evidence>
<evidence type="ECO:0000256" key="3">
    <source>
        <dbReference type="ARBA" id="ARBA00022516"/>
    </source>
</evidence>
<dbReference type="NCBIfam" id="NF003740">
    <property type="entry name" value="PRK05337.1"/>
    <property type="match status" value="1"/>
</dbReference>
<dbReference type="GO" id="GO:0071555">
    <property type="term" value="P:cell wall organization"/>
    <property type="evidence" value="ECO:0007669"/>
    <property type="project" value="UniProtKB-KW"/>
</dbReference>
<evidence type="ECO:0000256" key="15">
    <source>
        <dbReference type="ARBA" id="ARBA00023306"/>
    </source>
</evidence>
<dbReference type="Proteomes" id="UP000002596">
    <property type="component" value="Chromosome"/>
</dbReference>
<keyword evidence="16 18" id="KW-0961">Cell wall biogenesis/degradation</keyword>
<comment type="function">
    <text evidence="17">Transfers the 4'-phosphopantetheine moiety from coenzyme A to a Ser of acyl-carrier-protein.</text>
</comment>
<dbReference type="GO" id="GO:0006633">
    <property type="term" value="P:fatty acid biosynthetic process"/>
    <property type="evidence" value="ECO:0007669"/>
    <property type="project" value="UniProtKB-UniRule"/>
</dbReference>
<feature type="active site" description="Proton donor/acceptor" evidence="18">
    <location>
        <position position="368"/>
    </location>
</feature>
<keyword evidence="10 18" id="KW-0133">Cell shape</keyword>
<feature type="binding site" evidence="17">
    <location>
        <position position="8"/>
    </location>
    <ligand>
        <name>Mg(2+)</name>
        <dbReference type="ChEBI" id="CHEBI:18420"/>
    </ligand>
</feature>
<evidence type="ECO:0000256" key="8">
    <source>
        <dbReference type="ARBA" id="ARBA00022832"/>
    </source>
</evidence>
<dbReference type="HAMAP" id="MF_00364">
    <property type="entry name" value="NagZ"/>
    <property type="match status" value="1"/>
</dbReference>
<evidence type="ECO:0000313" key="22">
    <source>
        <dbReference type="Proteomes" id="UP000002596"/>
    </source>
</evidence>
<dbReference type="GO" id="GO:0004563">
    <property type="term" value="F:beta-N-acetylhexosaminidase activity"/>
    <property type="evidence" value="ECO:0007669"/>
    <property type="project" value="UniProtKB-UniRule"/>
</dbReference>
<keyword evidence="2 17" id="KW-0963">Cytoplasm</keyword>
<dbReference type="SUPFAM" id="SSF56214">
    <property type="entry name" value="4'-phosphopantetheinyl transferase"/>
    <property type="match status" value="1"/>
</dbReference>
<feature type="binding site" evidence="18">
    <location>
        <position position="239"/>
    </location>
    <ligand>
        <name>substrate</name>
    </ligand>
</feature>
<evidence type="ECO:0000256" key="18">
    <source>
        <dbReference type="HAMAP-Rule" id="MF_00364"/>
    </source>
</evidence>
<dbReference type="InterPro" id="IPR002582">
    <property type="entry name" value="ACPS"/>
</dbReference>
<evidence type="ECO:0000256" key="12">
    <source>
        <dbReference type="ARBA" id="ARBA00023098"/>
    </source>
</evidence>
<feature type="binding site" evidence="17">
    <location>
        <position position="62"/>
    </location>
    <ligand>
        <name>Mg(2+)</name>
        <dbReference type="ChEBI" id="CHEBI:18420"/>
    </ligand>
</feature>
<dbReference type="SUPFAM" id="SSF51445">
    <property type="entry name" value="(Trans)glycosidases"/>
    <property type="match status" value="1"/>
</dbReference>
<dbReference type="HAMAP" id="MF_00101">
    <property type="entry name" value="AcpS"/>
    <property type="match status" value="1"/>
</dbReference>
<comment type="subcellular location">
    <subcellularLocation>
        <location evidence="17">Cytoplasm</location>
    </subcellularLocation>
</comment>
<dbReference type="EC" id="3.2.1.52" evidence="18"/>
<feature type="site" description="Important for catalytic activity" evidence="18">
    <location>
        <position position="366"/>
    </location>
</feature>
<dbReference type="GO" id="GO:0005737">
    <property type="term" value="C:cytoplasm"/>
    <property type="evidence" value="ECO:0007669"/>
    <property type="project" value="UniProtKB-SubCell"/>
</dbReference>
<dbReference type="GO" id="GO:0051301">
    <property type="term" value="P:cell division"/>
    <property type="evidence" value="ECO:0007669"/>
    <property type="project" value="UniProtKB-KW"/>
</dbReference>
<evidence type="ECO:0000259" key="19">
    <source>
        <dbReference type="Pfam" id="PF00933"/>
    </source>
</evidence>
<dbReference type="InterPro" id="IPR036962">
    <property type="entry name" value="Glyco_hydro_3_N_sf"/>
</dbReference>
<dbReference type="STRING" id="397945.Aave_1200"/>
<dbReference type="EMBL" id="CP000512">
    <property type="protein sequence ID" value="ABM31792.1"/>
    <property type="molecule type" value="Genomic_DNA"/>
</dbReference>
<feature type="domain" description="Glycoside hydrolase family 3 N-terminal" evidence="19">
    <location>
        <begin position="187"/>
        <end position="485"/>
    </location>
</feature>
<keyword evidence="15 18" id="KW-0131">Cell cycle</keyword>
<keyword evidence="5 17" id="KW-0808">Transferase</keyword>
<dbReference type="EC" id="2.7.8.7" evidence="17"/>
<name>A1TLF4_PARC0</name>
<keyword evidence="7 18" id="KW-0378">Hydrolase</keyword>
<keyword evidence="11 18" id="KW-0573">Peptidoglycan synthesis</keyword>
<evidence type="ECO:0000256" key="14">
    <source>
        <dbReference type="ARBA" id="ARBA00023295"/>
    </source>
</evidence>
<dbReference type="InterPro" id="IPR050226">
    <property type="entry name" value="NagZ_Beta-hexosaminidase"/>
</dbReference>
<dbReference type="eggNOG" id="COG1472">
    <property type="taxonomic scope" value="Bacteria"/>
</dbReference>
<evidence type="ECO:0000256" key="2">
    <source>
        <dbReference type="ARBA" id="ARBA00022490"/>
    </source>
</evidence>
<dbReference type="InterPro" id="IPR022956">
    <property type="entry name" value="Beta_hexosaminidase_bac"/>
</dbReference>
<keyword evidence="14 18" id="KW-0326">Glycosidase</keyword>
<evidence type="ECO:0000256" key="1">
    <source>
        <dbReference type="ARBA" id="ARBA00001231"/>
    </source>
</evidence>
<feature type="active site" description="Nucleophile" evidence="18">
    <location>
        <position position="438"/>
    </location>
</feature>
<sequence>MIYGIGTDICDVRRIRAGLERHGDRFAEKVLAAGELATWRERSARWPERGVRYLATRFSAKEAFSKAIGMGMRMPMTWRDCEVAKLPSGQPVIVLHGALKAWFESQGLRCHLSVTDESDYAASFCVVERGDPGEGARPDAVQPLRPEPPCRIPPFFLRTYSVSCMTADIEHAPLILDIAGTALTPADRRRLAHPLTGGIILFARNWENRAQLLELTASIKAVRDDLLICVDHEGGRVQRFRTDGFTHLPPMRALGALWMDDGREGPGTGAMRAMDAASAVGYVLASELRACGVDFSFAPVLDLDWPSGGDGSAGSASASSVIGDRAFHRDPRVVAMLAKSVAHGMLKAGMAHCGKHFPGHGFVAADSHTDIPVDRRHLGAILANDAAPYAWLSNTLAGVMPAHVIYPRVDRLPAGFSRRWLQDILRQRLRFGGAVFSDDLSMEGARRIDGAVVDFATATLAALDAGCDLVLLCNQSLVGEGREQGRALDDVLDALERARGEGRWRPSPDSEARRLALLPQTLPHPWDELMLEPDYLRALDCLP</sequence>
<dbReference type="InterPro" id="IPR017853">
    <property type="entry name" value="GH"/>
</dbReference>
<dbReference type="NCBIfam" id="TIGR00516">
    <property type="entry name" value="acpS"/>
    <property type="match status" value="1"/>
</dbReference>
<keyword evidence="3 17" id="KW-0444">Lipid biosynthesis</keyword>
<dbReference type="eggNOG" id="COG0736">
    <property type="taxonomic scope" value="Bacteria"/>
</dbReference>
<evidence type="ECO:0000256" key="16">
    <source>
        <dbReference type="ARBA" id="ARBA00023316"/>
    </source>
</evidence>
<comment type="pathway">
    <text evidence="18">Cell wall biogenesis; peptidoglycan recycling.</text>
</comment>
<keyword evidence="13 17" id="KW-0275">Fatty acid biosynthesis</keyword>
<dbReference type="InterPro" id="IPR001764">
    <property type="entry name" value="Glyco_hydro_3_N"/>
</dbReference>
<evidence type="ECO:0000256" key="5">
    <source>
        <dbReference type="ARBA" id="ARBA00022679"/>
    </source>
</evidence>
<dbReference type="Gene3D" id="3.20.20.300">
    <property type="entry name" value="Glycoside hydrolase, family 3, N-terminal domain"/>
    <property type="match status" value="1"/>
</dbReference>